<dbReference type="AlphaFoldDB" id="A0A448Z4A9"/>
<gene>
    <name evidence="1" type="ORF">PSNMU_V1.4_AUG-EV-PASAV3_0035930</name>
</gene>
<name>A0A448Z4A9_9STRA</name>
<dbReference type="Proteomes" id="UP000291116">
    <property type="component" value="Unassembled WGS sequence"/>
</dbReference>
<dbReference type="OrthoDB" id="497519at2759"/>
<accession>A0A448Z4A9</accession>
<evidence type="ECO:0000313" key="2">
    <source>
        <dbReference type="Proteomes" id="UP000291116"/>
    </source>
</evidence>
<evidence type="ECO:0000313" key="1">
    <source>
        <dbReference type="EMBL" id="VEU36809.1"/>
    </source>
</evidence>
<dbReference type="EMBL" id="CAACVS010000103">
    <property type="protein sequence ID" value="VEU36809.1"/>
    <property type="molecule type" value="Genomic_DNA"/>
</dbReference>
<organism evidence="1 2">
    <name type="scientific">Pseudo-nitzschia multistriata</name>
    <dbReference type="NCBI Taxonomy" id="183589"/>
    <lineage>
        <taxon>Eukaryota</taxon>
        <taxon>Sar</taxon>
        <taxon>Stramenopiles</taxon>
        <taxon>Ochrophyta</taxon>
        <taxon>Bacillariophyta</taxon>
        <taxon>Bacillariophyceae</taxon>
        <taxon>Bacillariophycidae</taxon>
        <taxon>Bacillariales</taxon>
        <taxon>Bacillariaceae</taxon>
        <taxon>Pseudo-nitzschia</taxon>
    </lineage>
</organism>
<proteinExistence type="predicted"/>
<protein>
    <submittedName>
        <fullName evidence="1">Uncharacterized protein</fullName>
    </submittedName>
</protein>
<sequence>MRIHRSIVSALAATAGFASYSEAFAAPRLAGSALAAPGLAARPSTPLFSTTEDAEAAPCDAPSGVEKAVLENASALTGATLTNHKGETVVLGDLLQKDTSNVVVFLRHMGIGDEEKLGAFLEQNPAIDPGSMLVDGYGFDAYEAAGFGKFTDVDPETAKQVKMEAPGLSFGQWMGYFRAVGKTSPIPKGMGFGEIPEGVLRLGGTFVVRNDEVLYQWSDRLPGDHPDLTEVVTLAVAKAGK</sequence>
<reference evidence="1 2" key="1">
    <citation type="submission" date="2019-01" db="EMBL/GenBank/DDBJ databases">
        <authorList>
            <person name="Ferrante I. M."/>
        </authorList>
    </citation>
    <scope>NUCLEOTIDE SEQUENCE [LARGE SCALE GENOMIC DNA]</scope>
    <source>
        <strain evidence="1 2">B856</strain>
    </source>
</reference>
<keyword evidence="2" id="KW-1185">Reference proteome</keyword>